<sequence length="177" mass="19234">MNTKRRLSASPTPAVNHADLPRRRMLLGAAVATATATPVLSARAAATPKPIAANEGGAPHKIVYQLNKAEEEYREAIFNSVSAMLQKYTDDVAIAVVVWGPGIHLLAKNPKRPVSKLHQQRARSLAESYGVRFFACGNTMHTLGWTAADMVEYATIEDVGAATIMELQEKGYAYLAW</sequence>
<dbReference type="Pfam" id="PF02635">
    <property type="entry name" value="DsrE"/>
    <property type="match status" value="1"/>
</dbReference>
<evidence type="ECO:0000313" key="1">
    <source>
        <dbReference type="EMBL" id="RPE72613.1"/>
    </source>
</evidence>
<dbReference type="PANTHER" id="PTHR37691:SF1">
    <property type="entry name" value="BLR3518 PROTEIN"/>
    <property type="match status" value="1"/>
</dbReference>
<dbReference type="InterPro" id="IPR006311">
    <property type="entry name" value="TAT_signal"/>
</dbReference>
<dbReference type="SUPFAM" id="SSF75169">
    <property type="entry name" value="DsrEFH-like"/>
    <property type="match status" value="1"/>
</dbReference>
<dbReference type="Proteomes" id="UP000272193">
    <property type="component" value="Unassembled WGS sequence"/>
</dbReference>
<comment type="caution">
    <text evidence="1">The sequence shown here is derived from an EMBL/GenBank/DDBJ whole genome shotgun (WGS) entry which is preliminary data.</text>
</comment>
<keyword evidence="2" id="KW-1185">Reference proteome</keyword>
<dbReference type="Gene3D" id="3.40.1260.10">
    <property type="entry name" value="DsrEFH-like"/>
    <property type="match status" value="1"/>
</dbReference>
<dbReference type="PROSITE" id="PS51318">
    <property type="entry name" value="TAT"/>
    <property type="match status" value="1"/>
</dbReference>
<dbReference type="InterPro" id="IPR027396">
    <property type="entry name" value="DsrEFH-like"/>
</dbReference>
<name>A0A3N4UR07_9BURK</name>
<dbReference type="EMBL" id="RKQL01000001">
    <property type="protein sequence ID" value="RPE72613.1"/>
    <property type="molecule type" value="Genomic_DNA"/>
</dbReference>
<proteinExistence type="predicted"/>
<dbReference type="AlphaFoldDB" id="A0A3N4UR07"/>
<evidence type="ECO:0000313" key="2">
    <source>
        <dbReference type="Proteomes" id="UP000272193"/>
    </source>
</evidence>
<reference evidence="1 2" key="1">
    <citation type="submission" date="2018-11" db="EMBL/GenBank/DDBJ databases">
        <title>Genomic Encyclopedia of Type Strains, Phase IV (KMG-IV): sequencing the most valuable type-strain genomes for metagenomic binning, comparative biology and taxonomic classification.</title>
        <authorList>
            <person name="Goeker M."/>
        </authorList>
    </citation>
    <scope>NUCLEOTIDE SEQUENCE [LARGE SCALE GENOMIC DNA]</scope>
    <source>
        <strain evidence="1 2">DSM 101684</strain>
    </source>
</reference>
<dbReference type="InterPro" id="IPR003787">
    <property type="entry name" value="Sulphur_relay_DsrE/F-like"/>
</dbReference>
<dbReference type="PANTHER" id="PTHR37691">
    <property type="entry name" value="BLR3518 PROTEIN"/>
    <property type="match status" value="1"/>
</dbReference>
<organism evidence="1 2">
    <name type="scientific">Tibeticola sediminis</name>
    <dbReference type="NCBI Taxonomy" id="1917811"/>
    <lineage>
        <taxon>Bacteria</taxon>
        <taxon>Pseudomonadati</taxon>
        <taxon>Pseudomonadota</taxon>
        <taxon>Betaproteobacteria</taxon>
        <taxon>Burkholderiales</taxon>
        <taxon>Comamonadaceae</taxon>
        <taxon>Tibeticola</taxon>
    </lineage>
</organism>
<dbReference type="OrthoDB" id="5295901at2"/>
<protein>
    <submittedName>
        <fullName evidence="1">Uncharacterized protein</fullName>
    </submittedName>
</protein>
<gene>
    <name evidence="1" type="ORF">EDC62_0307</name>
</gene>
<accession>A0A3N4UR07</accession>